<feature type="domain" description="PI31 proteasome regulator N-terminal" evidence="4">
    <location>
        <begin position="59"/>
        <end position="177"/>
    </location>
</feature>
<gene>
    <name evidence="5" type="ORF">SDRG_09472</name>
</gene>
<dbReference type="VEuPathDB" id="FungiDB:SDRG_09472"/>
<reference evidence="5 6" key="1">
    <citation type="submission" date="2012-04" db="EMBL/GenBank/DDBJ databases">
        <title>The Genome Sequence of Saprolegnia declina VS20.</title>
        <authorList>
            <consortium name="The Broad Institute Genome Sequencing Platform"/>
            <person name="Russ C."/>
            <person name="Nusbaum C."/>
            <person name="Tyler B."/>
            <person name="van West P."/>
            <person name="Dieguez-Uribeondo J."/>
            <person name="de Bruijn I."/>
            <person name="Tripathy S."/>
            <person name="Jiang R."/>
            <person name="Young S.K."/>
            <person name="Zeng Q."/>
            <person name="Gargeya S."/>
            <person name="Fitzgerald M."/>
            <person name="Haas B."/>
            <person name="Abouelleil A."/>
            <person name="Alvarado L."/>
            <person name="Arachchi H.M."/>
            <person name="Berlin A."/>
            <person name="Chapman S.B."/>
            <person name="Goldberg J."/>
            <person name="Griggs A."/>
            <person name="Gujja S."/>
            <person name="Hansen M."/>
            <person name="Howarth C."/>
            <person name="Imamovic A."/>
            <person name="Larimer J."/>
            <person name="McCowen C."/>
            <person name="Montmayeur A."/>
            <person name="Murphy C."/>
            <person name="Neiman D."/>
            <person name="Pearson M."/>
            <person name="Priest M."/>
            <person name="Roberts A."/>
            <person name="Saif S."/>
            <person name="Shea T."/>
            <person name="Sisk P."/>
            <person name="Sykes S."/>
            <person name="Wortman J."/>
            <person name="Nusbaum C."/>
            <person name="Birren B."/>
        </authorList>
    </citation>
    <scope>NUCLEOTIDE SEQUENCE [LARGE SCALE GENOMIC DNA]</scope>
    <source>
        <strain evidence="5 6">VS20</strain>
    </source>
</reference>
<dbReference type="GO" id="GO:0000502">
    <property type="term" value="C:proteasome complex"/>
    <property type="evidence" value="ECO:0007669"/>
    <property type="project" value="UniProtKB-KW"/>
</dbReference>
<dbReference type="PANTHER" id="PTHR13266:SF1">
    <property type="entry name" value="PROTEASOME INHIBITOR PI31 SUBUNIT"/>
    <property type="match status" value="1"/>
</dbReference>
<protein>
    <recommendedName>
        <fullName evidence="4">PI31 proteasome regulator N-terminal domain-containing protein</fullName>
    </recommendedName>
</protein>
<dbReference type="Proteomes" id="UP000030762">
    <property type="component" value="Unassembled WGS sequence"/>
</dbReference>
<dbReference type="STRING" id="1156394.T0RS07"/>
<dbReference type="InterPro" id="IPR045128">
    <property type="entry name" value="PI31-like"/>
</dbReference>
<name>T0RS07_SAPDV</name>
<organism evidence="5 6">
    <name type="scientific">Saprolegnia diclina (strain VS20)</name>
    <dbReference type="NCBI Taxonomy" id="1156394"/>
    <lineage>
        <taxon>Eukaryota</taxon>
        <taxon>Sar</taxon>
        <taxon>Stramenopiles</taxon>
        <taxon>Oomycota</taxon>
        <taxon>Saprolegniomycetes</taxon>
        <taxon>Saprolegniales</taxon>
        <taxon>Saprolegniaceae</taxon>
        <taxon>Saprolegnia</taxon>
    </lineage>
</organism>
<dbReference type="eggNOG" id="ENOG502RZBN">
    <property type="taxonomic scope" value="Eukaryota"/>
</dbReference>
<proteinExistence type="inferred from homology"/>
<keyword evidence="2" id="KW-0647">Proteasome</keyword>
<evidence type="ECO:0000259" key="4">
    <source>
        <dbReference type="Pfam" id="PF11566"/>
    </source>
</evidence>
<dbReference type="PANTHER" id="PTHR13266">
    <property type="entry name" value="PROTEASOME INHIBITOR"/>
    <property type="match status" value="1"/>
</dbReference>
<dbReference type="EMBL" id="JH767161">
    <property type="protein sequence ID" value="EQC32942.1"/>
    <property type="molecule type" value="Genomic_DNA"/>
</dbReference>
<dbReference type="InterPro" id="IPR021625">
    <property type="entry name" value="PI31_Prot_N"/>
</dbReference>
<feature type="region of interest" description="Disordered" evidence="3">
    <location>
        <begin position="260"/>
        <end position="319"/>
    </location>
</feature>
<feature type="compositionally biased region" description="Pro residues" evidence="3">
    <location>
        <begin position="273"/>
        <end position="286"/>
    </location>
</feature>
<dbReference type="GO" id="GO:0070628">
    <property type="term" value="F:proteasome binding"/>
    <property type="evidence" value="ECO:0007669"/>
    <property type="project" value="InterPro"/>
</dbReference>
<accession>T0RS07</accession>
<dbReference type="OrthoDB" id="68090at2759"/>
<dbReference type="InParanoid" id="T0RS07"/>
<evidence type="ECO:0000256" key="1">
    <source>
        <dbReference type="ARBA" id="ARBA00006405"/>
    </source>
</evidence>
<sequence length="319" mass="34878">MEQAQKDRKALQEHVDRLGDGLVKTHMLKALVELDAILAKEATEDPWVVRIRSHGLVVKQAKDALGLVVHLLMQDAGFASSMPGTTTTDVLPVPSDWDKNAAEGIYIFNYHFKLRRSTRQFVLKALYIGNTLAVHITDENDKVSSIELNAPTYIRDLTATNANAADIVQNVTALHQQWTSFVDSFLPKDDDLGDVPQMHRPAPAAPSSLLQEPGYPRMPSVVPSVGRGDIMPDFDMGGHRDPGMLVGPNHPLFGGPPAFQGSVPGARFDPYGPVGPRPMHPFPNQPPGGRAPRQPFGGPDPDHLRMPGGRDPNVDNMFF</sequence>
<dbReference type="RefSeq" id="XP_008613628.1">
    <property type="nucleotide sequence ID" value="XM_008615406.1"/>
</dbReference>
<dbReference type="AlphaFoldDB" id="T0RS07"/>
<dbReference type="Gene3D" id="3.40.1000.30">
    <property type="match status" value="1"/>
</dbReference>
<evidence type="ECO:0000256" key="2">
    <source>
        <dbReference type="ARBA" id="ARBA00022942"/>
    </source>
</evidence>
<evidence type="ECO:0000313" key="6">
    <source>
        <dbReference type="Proteomes" id="UP000030762"/>
    </source>
</evidence>
<dbReference type="GO" id="GO:0043161">
    <property type="term" value="P:proteasome-mediated ubiquitin-dependent protein catabolic process"/>
    <property type="evidence" value="ECO:0007669"/>
    <property type="project" value="InterPro"/>
</dbReference>
<dbReference type="GeneID" id="19950199"/>
<dbReference type="OMA" id="HPLFGHR"/>
<dbReference type="GO" id="GO:0004866">
    <property type="term" value="F:endopeptidase inhibitor activity"/>
    <property type="evidence" value="ECO:0007669"/>
    <property type="project" value="InterPro"/>
</dbReference>
<evidence type="ECO:0000313" key="5">
    <source>
        <dbReference type="EMBL" id="EQC32942.1"/>
    </source>
</evidence>
<dbReference type="Pfam" id="PF11566">
    <property type="entry name" value="PI31_Prot_N"/>
    <property type="match status" value="1"/>
</dbReference>
<keyword evidence="6" id="KW-1185">Reference proteome</keyword>
<comment type="similarity">
    <text evidence="1">Belongs to the proteasome inhibitor PI31 family.</text>
</comment>
<evidence type="ECO:0000256" key="3">
    <source>
        <dbReference type="SAM" id="MobiDB-lite"/>
    </source>
</evidence>